<dbReference type="EMBL" id="JANBVO010000029">
    <property type="protein sequence ID" value="KAJ9138593.1"/>
    <property type="molecule type" value="Genomic_DNA"/>
</dbReference>
<keyword evidence="4 6" id="KW-0496">Mitochondrion</keyword>
<dbReference type="AlphaFoldDB" id="A0AA38R940"/>
<name>A0AA38R940_9PEZI</name>
<evidence type="ECO:0000256" key="1">
    <source>
        <dbReference type="ARBA" id="ARBA00004173"/>
    </source>
</evidence>
<keyword evidence="3 6" id="KW-0689">Ribosomal protein</keyword>
<evidence type="ECO:0000256" key="5">
    <source>
        <dbReference type="ARBA" id="ARBA00023274"/>
    </source>
</evidence>
<dbReference type="InterPro" id="IPR059242">
    <property type="entry name" value="mS23_dom"/>
</dbReference>
<comment type="similarity">
    <text evidence="2">Belongs to the mitochondrion-specific ribosomal protein mS23 family.</text>
</comment>
<dbReference type="GO" id="GO:0005763">
    <property type="term" value="C:mitochondrial small ribosomal subunit"/>
    <property type="evidence" value="ECO:0007669"/>
    <property type="project" value="UniProtKB-UniRule"/>
</dbReference>
<evidence type="ECO:0000256" key="2">
    <source>
        <dbReference type="ARBA" id="ARBA00009864"/>
    </source>
</evidence>
<reference evidence="8" key="1">
    <citation type="submission" date="2022-07" db="EMBL/GenBank/DDBJ databases">
        <title>Fungi with potential for degradation of polypropylene.</title>
        <authorList>
            <person name="Gostincar C."/>
        </authorList>
    </citation>
    <scope>NUCLEOTIDE SEQUENCE</scope>
    <source>
        <strain evidence="8">EXF-13308</strain>
    </source>
</reference>
<feature type="region of interest" description="Disordered" evidence="7">
    <location>
        <begin position="218"/>
        <end position="240"/>
    </location>
</feature>
<comment type="subcellular location">
    <subcellularLocation>
        <location evidence="1 6">Mitochondrion</location>
    </subcellularLocation>
</comment>
<comment type="subunit">
    <text evidence="6">Component of the mitochondrial small ribosomal subunit.</text>
</comment>
<dbReference type="PANTHER" id="PTHR37799:SF1">
    <property type="entry name" value="SMALL RIBOSOMAL SUBUNIT PROTEIN MS23"/>
    <property type="match status" value="1"/>
</dbReference>
<accession>A0AA38R940</accession>
<evidence type="ECO:0000256" key="6">
    <source>
        <dbReference type="PIRNR" id="PIRNR029764"/>
    </source>
</evidence>
<evidence type="ECO:0000256" key="3">
    <source>
        <dbReference type="ARBA" id="ARBA00022980"/>
    </source>
</evidence>
<evidence type="ECO:0000256" key="7">
    <source>
        <dbReference type="SAM" id="MobiDB-lite"/>
    </source>
</evidence>
<evidence type="ECO:0000313" key="8">
    <source>
        <dbReference type="EMBL" id="KAJ9138593.1"/>
    </source>
</evidence>
<dbReference type="Proteomes" id="UP001174694">
    <property type="component" value="Unassembled WGS sequence"/>
</dbReference>
<proteinExistence type="inferred from homology"/>
<keyword evidence="5 6" id="KW-0687">Ribonucleoprotein</keyword>
<gene>
    <name evidence="8" type="ORF">NKR23_g8329</name>
</gene>
<dbReference type="PANTHER" id="PTHR37799">
    <property type="entry name" value="37S RIBOSOMAL PROTEIN S25, MITOCHONDRIAL"/>
    <property type="match status" value="1"/>
</dbReference>
<dbReference type="CDD" id="cd23701">
    <property type="entry name" value="At1g26750"/>
    <property type="match status" value="1"/>
</dbReference>
<organism evidence="8 9">
    <name type="scientific">Pleurostoma richardsiae</name>
    <dbReference type="NCBI Taxonomy" id="41990"/>
    <lineage>
        <taxon>Eukaryota</taxon>
        <taxon>Fungi</taxon>
        <taxon>Dikarya</taxon>
        <taxon>Ascomycota</taxon>
        <taxon>Pezizomycotina</taxon>
        <taxon>Sordariomycetes</taxon>
        <taxon>Sordariomycetidae</taxon>
        <taxon>Calosphaeriales</taxon>
        <taxon>Pleurostomataceae</taxon>
        <taxon>Pleurostoma</taxon>
    </lineage>
</organism>
<dbReference type="Pfam" id="PF13741">
    <property type="entry name" value="MRP-S25"/>
    <property type="match status" value="1"/>
</dbReference>
<protein>
    <recommendedName>
        <fullName evidence="6">37S ribosomal protein S25, mitochondrial</fullName>
    </recommendedName>
</protein>
<dbReference type="GO" id="GO:0003735">
    <property type="term" value="F:structural constituent of ribosome"/>
    <property type="evidence" value="ECO:0007669"/>
    <property type="project" value="UniProtKB-UniRule"/>
</dbReference>
<evidence type="ECO:0000256" key="4">
    <source>
        <dbReference type="ARBA" id="ARBA00023128"/>
    </source>
</evidence>
<sequence>MARDFRPARVYQTAKSALAVLKPHEVAQHTPPAWLKVVEANPPTELLTRPIPIQHQPINPKARKPKKLYKPQHIVYEEDQLRKEFFKDHPWELARPRIIMEMDGLDSRRVDWSRGLRQPGLPLTGESVVQRQLWLMHNAPDMTKDKAYDQARREFYALRQEEEIERRIAQEEARMVGAYFGKSRLQVGMDLEDKEFEKWKAWAMTENAKIEAQRSSMITTFGDESASSEDPADPELEKIE</sequence>
<dbReference type="PIRSF" id="PIRSF029764">
    <property type="entry name" value="RSM25"/>
    <property type="match status" value="1"/>
</dbReference>
<evidence type="ECO:0000313" key="9">
    <source>
        <dbReference type="Proteomes" id="UP001174694"/>
    </source>
</evidence>
<dbReference type="InterPro" id="IPR016939">
    <property type="entry name" value="Ribosomal_mS23_fun"/>
</dbReference>
<comment type="caution">
    <text evidence="8">The sequence shown here is derived from an EMBL/GenBank/DDBJ whole genome shotgun (WGS) entry which is preliminary data.</text>
</comment>
<keyword evidence="9" id="KW-1185">Reference proteome</keyword>